<evidence type="ECO:0000256" key="1">
    <source>
        <dbReference type="SAM" id="SignalP"/>
    </source>
</evidence>
<sequence>MLRRFPVRPSLLLLPLLLVLLLCTVCGEGRSGPAQWTVFTVCVHSRARHLLKTPSGACAAAYMFQQFRAMNNANCRKCDKYFHCRANYLAVRSCRGRFNRRVAEIISNCREVSQPGNPKDRREDEEANRFGRRGGNCGAKYLRSYGCAYNPKNGKCKW</sequence>
<dbReference type="SMART" id="SM00197">
    <property type="entry name" value="SAA"/>
    <property type="match status" value="1"/>
</dbReference>
<dbReference type="EMBL" id="GBBK01000560">
    <property type="protein sequence ID" value="JAC23922.1"/>
    <property type="molecule type" value="mRNA"/>
</dbReference>
<protein>
    <submittedName>
        <fullName evidence="2">Putative serum amyloid a</fullName>
    </submittedName>
</protein>
<dbReference type="Gene3D" id="1.10.132.110">
    <property type="entry name" value="Serum amyloid A protein"/>
    <property type="match status" value="1"/>
</dbReference>
<reference evidence="2" key="1">
    <citation type="submission" date="2014-03" db="EMBL/GenBank/DDBJ databases">
        <title>The sialotranscriptome of Amblyomma triste, Amblyomma parvum and Amblyomma cajennense ticks, uncovered by 454-based RNA-seq.</title>
        <authorList>
            <person name="Garcia G.R."/>
            <person name="Gardinassi L.G."/>
            <person name="Ribeiro J.M."/>
            <person name="Anatriello E."/>
            <person name="Ferreira B.R."/>
            <person name="Moreira H.N."/>
            <person name="Mafra C."/>
            <person name="Olegario M.M."/>
            <person name="Szabo P.J."/>
            <person name="Miranda-Santos I.K."/>
            <person name="Maruyama S.R."/>
        </authorList>
    </citation>
    <scope>NUCLEOTIDE SEQUENCE</scope>
    <source>
        <strain evidence="2">Uberlandia</strain>
        <tissue evidence="2">Salivary glands</tissue>
    </source>
</reference>
<keyword evidence="1" id="KW-0732">Signal</keyword>
<dbReference type="GO" id="GO:0005576">
    <property type="term" value="C:extracellular region"/>
    <property type="evidence" value="ECO:0007669"/>
    <property type="project" value="InterPro"/>
</dbReference>
<evidence type="ECO:0000313" key="2">
    <source>
        <dbReference type="EMBL" id="JAC23922.1"/>
    </source>
</evidence>
<proteinExistence type="evidence at transcript level"/>
<feature type="signal peptide" evidence="1">
    <location>
        <begin position="1"/>
        <end position="27"/>
    </location>
</feature>
<name>A0A023FQ83_AMBCJ</name>
<dbReference type="Pfam" id="PF00277">
    <property type="entry name" value="SAA"/>
    <property type="match status" value="1"/>
</dbReference>
<dbReference type="InterPro" id="IPR000096">
    <property type="entry name" value="Serum_amyloid_A"/>
</dbReference>
<feature type="chain" id="PRO_5001521165" evidence="1">
    <location>
        <begin position="28"/>
        <end position="158"/>
    </location>
</feature>
<accession>A0A023FQ83</accession>
<dbReference type="AlphaFoldDB" id="A0A023FQ83"/>
<organism evidence="2">
    <name type="scientific">Amblyomma cajennense</name>
    <name type="common">Cayenne tick</name>
    <name type="synonym">Acarus cajennensis</name>
    <dbReference type="NCBI Taxonomy" id="34607"/>
    <lineage>
        <taxon>Eukaryota</taxon>
        <taxon>Metazoa</taxon>
        <taxon>Ecdysozoa</taxon>
        <taxon>Arthropoda</taxon>
        <taxon>Chelicerata</taxon>
        <taxon>Arachnida</taxon>
        <taxon>Acari</taxon>
        <taxon>Parasitiformes</taxon>
        <taxon>Ixodida</taxon>
        <taxon>Ixodoidea</taxon>
        <taxon>Ixodidae</taxon>
        <taxon>Amblyomminae</taxon>
        <taxon>Amblyomma</taxon>
    </lineage>
</organism>